<feature type="transmembrane region" description="Helical" evidence="1">
    <location>
        <begin position="41"/>
        <end position="73"/>
    </location>
</feature>
<evidence type="ECO:0000256" key="1">
    <source>
        <dbReference type="SAM" id="Phobius"/>
    </source>
</evidence>
<keyword evidence="1" id="KW-0472">Membrane</keyword>
<keyword evidence="1" id="KW-0812">Transmembrane</keyword>
<keyword evidence="1" id="KW-1133">Transmembrane helix</keyword>
<accession>A0A0V0HB46</accession>
<dbReference type="EMBL" id="GEDG01022436">
    <property type="protein sequence ID" value="JAP17508.1"/>
    <property type="molecule type" value="Transcribed_RNA"/>
</dbReference>
<sequence length="135" mass="15716">MEGIKQRDLKKTKIYMQVLRREVERTMNKQREKRRGQRKKLVAICAALLLCIFVMFLLFPCSNFSFFVMIPIVMDQSSNPATSSFWVSPSIFLLCKVVIADSIQVFELFLFALDLFPHFLSLSNFSILTLHFLPS</sequence>
<reference evidence="2" key="1">
    <citation type="submission" date="2015-12" db="EMBL/GenBank/DDBJ databases">
        <title>Gene expression during late stages of embryo sac development: a critical building block for successful pollen-pistil interactions.</title>
        <authorList>
            <person name="Liu Y."/>
            <person name="Joly V."/>
            <person name="Sabar M."/>
            <person name="Matton D.P."/>
        </authorList>
    </citation>
    <scope>NUCLEOTIDE SEQUENCE</scope>
</reference>
<name>A0A0V0HB46_SOLCH</name>
<proteinExistence type="predicted"/>
<dbReference type="AlphaFoldDB" id="A0A0V0HB46"/>
<protein>
    <submittedName>
        <fullName evidence="2">Putative ovule protein</fullName>
    </submittedName>
</protein>
<evidence type="ECO:0000313" key="2">
    <source>
        <dbReference type="EMBL" id="JAP17508.1"/>
    </source>
</evidence>
<organism evidence="2">
    <name type="scientific">Solanum chacoense</name>
    <name type="common">Chaco potato</name>
    <dbReference type="NCBI Taxonomy" id="4108"/>
    <lineage>
        <taxon>Eukaryota</taxon>
        <taxon>Viridiplantae</taxon>
        <taxon>Streptophyta</taxon>
        <taxon>Embryophyta</taxon>
        <taxon>Tracheophyta</taxon>
        <taxon>Spermatophyta</taxon>
        <taxon>Magnoliopsida</taxon>
        <taxon>eudicotyledons</taxon>
        <taxon>Gunneridae</taxon>
        <taxon>Pentapetalae</taxon>
        <taxon>asterids</taxon>
        <taxon>lamiids</taxon>
        <taxon>Solanales</taxon>
        <taxon>Solanaceae</taxon>
        <taxon>Solanoideae</taxon>
        <taxon>Solaneae</taxon>
        <taxon>Solanum</taxon>
    </lineage>
</organism>